<evidence type="ECO:0000313" key="2">
    <source>
        <dbReference type="Proteomes" id="UP000828941"/>
    </source>
</evidence>
<evidence type="ECO:0000313" key="1">
    <source>
        <dbReference type="EMBL" id="KAI4345683.1"/>
    </source>
</evidence>
<comment type="caution">
    <text evidence="1">The sequence shown here is derived from an EMBL/GenBank/DDBJ whole genome shotgun (WGS) entry which is preliminary data.</text>
</comment>
<organism evidence="1 2">
    <name type="scientific">Bauhinia variegata</name>
    <name type="common">Purple orchid tree</name>
    <name type="synonym">Phanera variegata</name>
    <dbReference type="NCBI Taxonomy" id="167791"/>
    <lineage>
        <taxon>Eukaryota</taxon>
        <taxon>Viridiplantae</taxon>
        <taxon>Streptophyta</taxon>
        <taxon>Embryophyta</taxon>
        <taxon>Tracheophyta</taxon>
        <taxon>Spermatophyta</taxon>
        <taxon>Magnoliopsida</taxon>
        <taxon>eudicotyledons</taxon>
        <taxon>Gunneridae</taxon>
        <taxon>Pentapetalae</taxon>
        <taxon>rosids</taxon>
        <taxon>fabids</taxon>
        <taxon>Fabales</taxon>
        <taxon>Fabaceae</taxon>
        <taxon>Cercidoideae</taxon>
        <taxon>Cercideae</taxon>
        <taxon>Bauhiniinae</taxon>
        <taxon>Bauhinia</taxon>
    </lineage>
</organism>
<reference evidence="1 2" key="1">
    <citation type="journal article" date="2022" name="DNA Res.">
        <title>Chromosomal-level genome assembly of the orchid tree Bauhinia variegata (Leguminosae; Cercidoideae) supports the allotetraploid origin hypothesis of Bauhinia.</title>
        <authorList>
            <person name="Zhong Y."/>
            <person name="Chen Y."/>
            <person name="Zheng D."/>
            <person name="Pang J."/>
            <person name="Liu Y."/>
            <person name="Luo S."/>
            <person name="Meng S."/>
            <person name="Qian L."/>
            <person name="Wei D."/>
            <person name="Dai S."/>
            <person name="Zhou R."/>
        </authorList>
    </citation>
    <scope>NUCLEOTIDE SEQUENCE [LARGE SCALE GENOMIC DNA]</scope>
    <source>
        <strain evidence="1">BV-YZ2020</strain>
    </source>
</reference>
<proteinExistence type="predicted"/>
<protein>
    <submittedName>
        <fullName evidence="1">Uncharacterized protein</fullName>
    </submittedName>
</protein>
<sequence>MALSNTLITLVAFLLLQSLSATTDFLSPLLSPVFDDVCKEAICGKGTCKLSPNNGSFPFTCECEPGWKQTSSDDDKDLKFLPCVVPNCTLNYSCSKAPSPAQEKAKKDNESIFDACHWVDCGGGSCNKTSKFSYNCKCNAGYYNLFNATAFPCFRQCALGIDCSNLGISLSNSSSAPPAMNDNAGSILRGSSLWPVMLMMFVAKIVLG</sequence>
<accession>A0ACB9PAL9</accession>
<keyword evidence="2" id="KW-1185">Reference proteome</keyword>
<gene>
    <name evidence="1" type="ORF">L6164_012783</name>
</gene>
<dbReference type="Proteomes" id="UP000828941">
    <property type="component" value="Chromosome 5"/>
</dbReference>
<dbReference type="EMBL" id="CM039430">
    <property type="protein sequence ID" value="KAI4345683.1"/>
    <property type="molecule type" value="Genomic_DNA"/>
</dbReference>
<name>A0ACB9PAL9_BAUVA</name>